<dbReference type="AlphaFoldDB" id="A0A7D9D698"/>
<gene>
    <name evidence="1" type="ORF">PACLA_8A040213</name>
</gene>
<protein>
    <submittedName>
        <fullName evidence="1">Uncharacterized protein</fullName>
    </submittedName>
</protein>
<evidence type="ECO:0000313" key="2">
    <source>
        <dbReference type="Proteomes" id="UP001152795"/>
    </source>
</evidence>
<accession>A0A7D9D698</accession>
<reference evidence="1" key="1">
    <citation type="submission" date="2020-04" db="EMBL/GenBank/DDBJ databases">
        <authorList>
            <person name="Alioto T."/>
            <person name="Alioto T."/>
            <person name="Gomez Garrido J."/>
        </authorList>
    </citation>
    <scope>NUCLEOTIDE SEQUENCE</scope>
    <source>
        <strain evidence="1">A484AB</strain>
    </source>
</reference>
<evidence type="ECO:0000313" key="1">
    <source>
        <dbReference type="EMBL" id="CAB3977881.1"/>
    </source>
</evidence>
<dbReference type="EMBL" id="CACRXK020000078">
    <property type="protein sequence ID" value="CAB3977881.1"/>
    <property type="molecule type" value="Genomic_DNA"/>
</dbReference>
<comment type="caution">
    <text evidence="1">The sequence shown here is derived from an EMBL/GenBank/DDBJ whole genome shotgun (WGS) entry which is preliminary data.</text>
</comment>
<name>A0A7D9D698_PARCT</name>
<sequence length="170" mass="19770">MSLYFTTCTLPDDDYEGIVEWLKHHVEPVETVQNYMEKTSIKRAAWIEMDFDLLFKDVKDNPFLKWTPSFSEKVIKYANRQGNWKEYLHIDHDMKIDSDECKMIVSLCLLPAILPPGRQQSKKRSSVDDAIKAFINVKPVGTNLPKYLEESLIFCCSWARGSSHSKYLLS</sequence>
<proteinExistence type="predicted"/>
<keyword evidence="2" id="KW-1185">Reference proteome</keyword>
<organism evidence="1 2">
    <name type="scientific">Paramuricea clavata</name>
    <name type="common">Red gorgonian</name>
    <name type="synonym">Violescent sea-whip</name>
    <dbReference type="NCBI Taxonomy" id="317549"/>
    <lineage>
        <taxon>Eukaryota</taxon>
        <taxon>Metazoa</taxon>
        <taxon>Cnidaria</taxon>
        <taxon>Anthozoa</taxon>
        <taxon>Octocorallia</taxon>
        <taxon>Malacalcyonacea</taxon>
        <taxon>Plexauridae</taxon>
        <taxon>Paramuricea</taxon>
    </lineage>
</organism>
<dbReference type="Proteomes" id="UP001152795">
    <property type="component" value="Unassembled WGS sequence"/>
</dbReference>
<dbReference type="OrthoDB" id="10066002at2759"/>